<dbReference type="PANTHER" id="PTHR43794:SF11">
    <property type="entry name" value="AMIDOHYDROLASE-RELATED DOMAIN-CONTAINING PROTEIN"/>
    <property type="match status" value="1"/>
</dbReference>
<evidence type="ECO:0000313" key="6">
    <source>
        <dbReference type="EMBL" id="GLV12574.1"/>
    </source>
</evidence>
<feature type="binding site" evidence="4">
    <location>
        <position position="70"/>
    </location>
    <ligand>
        <name>Zn(2+)</name>
        <dbReference type="ChEBI" id="CHEBI:29105"/>
    </ligand>
</feature>
<proteinExistence type="inferred from homology"/>
<evidence type="ECO:0000256" key="3">
    <source>
        <dbReference type="ARBA" id="ARBA00022833"/>
    </source>
</evidence>
<dbReference type="Gene3D" id="2.30.40.10">
    <property type="entry name" value="Urease, subunit C, domain 1"/>
    <property type="match status" value="1"/>
</dbReference>
<feature type="binding site" evidence="4">
    <location>
        <position position="190"/>
    </location>
    <ligand>
        <name>substrate</name>
    </ligand>
</feature>
<dbReference type="Gene3D" id="3.20.20.140">
    <property type="entry name" value="Metal-dependent hydrolases"/>
    <property type="match status" value="1"/>
</dbReference>
<evidence type="ECO:0000313" key="7">
    <source>
        <dbReference type="EMBL" id="SDW83427.1"/>
    </source>
</evidence>
<dbReference type="InterPro" id="IPR050287">
    <property type="entry name" value="MTA/SAH_deaminase"/>
</dbReference>
<evidence type="ECO:0000259" key="5">
    <source>
        <dbReference type="Pfam" id="PF01979"/>
    </source>
</evidence>
<dbReference type="HAMAP" id="MF_01281">
    <property type="entry name" value="MTA_SAH_deamin"/>
    <property type="match status" value="1"/>
</dbReference>
<dbReference type="SUPFAM" id="SSF51338">
    <property type="entry name" value="Composite domain of metallo-dependent hydrolases"/>
    <property type="match status" value="1"/>
</dbReference>
<keyword evidence="8" id="KW-1185">Reference proteome</keyword>
<name>A0A1H2WS98_9BACL</name>
<dbReference type="InterPro" id="IPR006680">
    <property type="entry name" value="Amidohydro-rel"/>
</dbReference>
<dbReference type="PANTHER" id="PTHR43794">
    <property type="entry name" value="AMINOHYDROLASE SSNA-RELATED"/>
    <property type="match status" value="1"/>
</dbReference>
<dbReference type="EMBL" id="FNOJ01000016">
    <property type="protein sequence ID" value="SDW83427.1"/>
    <property type="molecule type" value="Genomic_DNA"/>
</dbReference>
<reference evidence="6" key="3">
    <citation type="submission" date="2023-02" db="EMBL/GenBank/DDBJ databases">
        <title>Proposal of a novel subspecies: Alicyclobacillus hesperidum subspecies aegle.</title>
        <authorList>
            <person name="Goto K."/>
            <person name="Fujii T."/>
            <person name="Yasui K."/>
            <person name="Mochida K."/>
            <person name="Kato-Tanaka Y."/>
            <person name="Morohoshi S."/>
            <person name="An S.Y."/>
            <person name="Kasai H."/>
            <person name="Yokota A."/>
        </authorList>
    </citation>
    <scope>NUCLEOTIDE SEQUENCE</scope>
    <source>
        <strain evidence="6">DSM 12766</strain>
    </source>
</reference>
<feature type="binding site" evidence="4">
    <location>
        <position position="220"/>
    </location>
    <ligand>
        <name>substrate</name>
    </ligand>
</feature>
<feature type="binding site" evidence="4">
    <location>
        <position position="99"/>
    </location>
    <ligand>
        <name>substrate</name>
    </ligand>
</feature>
<evidence type="ECO:0000256" key="2">
    <source>
        <dbReference type="ARBA" id="ARBA00022801"/>
    </source>
</evidence>
<sequence>MTRPIVTVIEVGKAVIDADTVYTEPVHFVVEDGIIREIGVGPYVPKTGERVDRYVRKGDRVAIPGLVNTHGHAAMTLLRGAGDDMPLMSWLHDRIFPIEARLTEECIYWGTLLASWEMLTSGTTTYTDMYMMMDRAAQAVAESGMRGVLSVGVVGLDEADRENGIRRSRDFVANWHGACDGRIQVTLGPHAPYTCPEDYLHEIAELASELGVGLQIHLSETRVEVDDCLGKTGLTPIALAERAGLFRVPTLAAHCVHVTDDDIEIMRANAVHVAHNPQSNLKLGSGVAPLPRMLERGLIVGLGTDGAASNNNLDMFEEMRLAATLHKGIHEDAQCVNAATAFRMASEMGAAACFQAQGAGALRVGSPCDMVLLDGKSPRMLPQHNLLSDVVYAVGAEDVRDVFVAGEMVVQNGEPLAIDTERVAYEVKRLRDRLQP</sequence>
<keyword evidence="1 4" id="KW-0479">Metal-binding</keyword>
<dbReference type="InterPro" id="IPR032466">
    <property type="entry name" value="Metal_Hydrolase"/>
</dbReference>
<comment type="caution">
    <text evidence="4">Lacks conserved residue(s) required for the propagation of feature annotation.</text>
</comment>
<dbReference type="Pfam" id="PF01979">
    <property type="entry name" value="Amidohydro_1"/>
    <property type="match status" value="1"/>
</dbReference>
<dbReference type="EMBL" id="BSRA01000001">
    <property type="protein sequence ID" value="GLV12574.1"/>
    <property type="molecule type" value="Genomic_DNA"/>
</dbReference>
<dbReference type="AlphaFoldDB" id="A0A1H2WS98"/>
<dbReference type="Proteomes" id="UP000182589">
    <property type="component" value="Unassembled WGS sequence"/>
</dbReference>
<dbReference type="GO" id="GO:0046872">
    <property type="term" value="F:metal ion binding"/>
    <property type="evidence" value="ECO:0007669"/>
    <property type="project" value="UniProtKB-KW"/>
</dbReference>
<dbReference type="InterPro" id="IPR011059">
    <property type="entry name" value="Metal-dep_hydrolase_composite"/>
</dbReference>
<dbReference type="EC" id="3.5.4.31" evidence="4"/>
<comment type="cofactor">
    <cofactor evidence="4">
        <name>Zn(2+)</name>
        <dbReference type="ChEBI" id="CHEBI:29105"/>
    </cofactor>
    <text evidence="4">Binds 1 zinc ion per subunit.</text>
</comment>
<dbReference type="CDD" id="cd01298">
    <property type="entry name" value="ATZ_TRZ_like"/>
    <property type="match status" value="1"/>
</dbReference>
<dbReference type="STRING" id="89784.SAMN04489725_11666"/>
<dbReference type="FunFam" id="3.20.20.140:FF:000014">
    <property type="entry name" value="5-methylthioadenosine/S-adenosylhomocysteine deaminase"/>
    <property type="match status" value="1"/>
</dbReference>
<keyword evidence="2 4" id="KW-0378">Hydrolase</keyword>
<feature type="domain" description="Amidohydrolase-related" evidence="5">
    <location>
        <begin position="62"/>
        <end position="409"/>
    </location>
</feature>
<feature type="binding site" evidence="4">
    <location>
        <position position="305"/>
    </location>
    <ligand>
        <name>Zn(2+)</name>
        <dbReference type="ChEBI" id="CHEBI:29105"/>
    </ligand>
</feature>
<gene>
    <name evidence="4 6" type="primary">mtaD</name>
    <name evidence="6" type="ORF">Heshes_02580</name>
    <name evidence="7" type="ORF">SAMN04489725_11666</name>
</gene>
<comment type="function">
    <text evidence="4">Catalyzes the deamination of 5-methylthioadenosine and S-adenosyl-L-homocysteine into 5-methylthioinosine and S-inosyl-L-homocysteine, respectively. Is also able to deaminate adenosine.</text>
</comment>
<comment type="catalytic activity">
    <reaction evidence="4">
        <text>S-adenosyl-L-homocysteine + H2O + H(+) = S-inosyl-L-homocysteine + NH4(+)</text>
        <dbReference type="Rhea" id="RHEA:20716"/>
        <dbReference type="ChEBI" id="CHEBI:15377"/>
        <dbReference type="ChEBI" id="CHEBI:15378"/>
        <dbReference type="ChEBI" id="CHEBI:28938"/>
        <dbReference type="ChEBI" id="CHEBI:57856"/>
        <dbReference type="ChEBI" id="CHEBI:57985"/>
        <dbReference type="EC" id="3.5.4.28"/>
    </reaction>
</comment>
<organism evidence="7 8">
    <name type="scientific">Alicyclobacillus hesperidum</name>
    <dbReference type="NCBI Taxonomy" id="89784"/>
    <lineage>
        <taxon>Bacteria</taxon>
        <taxon>Bacillati</taxon>
        <taxon>Bacillota</taxon>
        <taxon>Bacilli</taxon>
        <taxon>Bacillales</taxon>
        <taxon>Alicyclobacillaceae</taxon>
        <taxon>Alicyclobacillus</taxon>
    </lineage>
</organism>
<protein>
    <recommendedName>
        <fullName evidence="4">5-methylthioadenosine/S-adenosylhomocysteine deaminase</fullName>
        <shortName evidence="4">MTA/SAH deaminase</shortName>
        <ecNumber evidence="4">3.5.4.28</ecNumber>
        <ecNumber evidence="4">3.5.4.31</ecNumber>
    </recommendedName>
</protein>
<feature type="binding site" evidence="4">
    <location>
        <position position="72"/>
    </location>
    <ligand>
        <name>Zn(2+)</name>
        <dbReference type="ChEBI" id="CHEBI:29105"/>
    </ligand>
</feature>
<dbReference type="InterPro" id="IPR023512">
    <property type="entry name" value="Deaminase_MtaD/DadD"/>
</dbReference>
<dbReference type="RefSeq" id="WP_074693520.1">
    <property type="nucleotide sequence ID" value="NZ_BSRA01000001.1"/>
</dbReference>
<dbReference type="GO" id="GO:0050270">
    <property type="term" value="F:S-adenosylhomocysteine deaminase activity"/>
    <property type="evidence" value="ECO:0007669"/>
    <property type="project" value="UniProtKB-UniRule"/>
</dbReference>
<accession>A0A1H2WS98</accession>
<dbReference type="SUPFAM" id="SSF51556">
    <property type="entry name" value="Metallo-dependent hydrolases"/>
    <property type="match status" value="1"/>
</dbReference>
<feature type="binding site" evidence="4">
    <location>
        <position position="305"/>
    </location>
    <ligand>
        <name>substrate</name>
    </ligand>
</feature>
<comment type="similarity">
    <text evidence="4">Belongs to the metallo-dependent hydrolases superfamily. MTA/SAH deaminase family.</text>
</comment>
<comment type="catalytic activity">
    <reaction evidence="4">
        <text>S-methyl-5'-thioadenosine + H2O + H(+) = S-methyl-5'-thioinosine + NH4(+)</text>
        <dbReference type="Rhea" id="RHEA:25025"/>
        <dbReference type="ChEBI" id="CHEBI:15377"/>
        <dbReference type="ChEBI" id="CHEBI:15378"/>
        <dbReference type="ChEBI" id="CHEBI:17509"/>
        <dbReference type="ChEBI" id="CHEBI:28938"/>
        <dbReference type="ChEBI" id="CHEBI:48595"/>
        <dbReference type="EC" id="3.5.4.31"/>
    </reaction>
</comment>
<dbReference type="GO" id="GO:0090614">
    <property type="term" value="F:5'-methylthioadenosine deaminase activity"/>
    <property type="evidence" value="ECO:0007669"/>
    <property type="project" value="UniProtKB-UniRule"/>
</dbReference>
<reference evidence="8" key="2">
    <citation type="submission" date="2016-10" db="EMBL/GenBank/DDBJ databases">
        <authorList>
            <person name="Varghese N."/>
        </authorList>
    </citation>
    <scope>NUCLEOTIDE SEQUENCE [LARGE SCALE GENOMIC DNA]</scope>
    <source>
        <strain evidence="8">DSM 12489</strain>
    </source>
</reference>
<evidence type="ECO:0000313" key="8">
    <source>
        <dbReference type="Proteomes" id="UP000182589"/>
    </source>
</evidence>
<keyword evidence="3 4" id="KW-0862">Zinc</keyword>
<reference evidence="7" key="1">
    <citation type="submission" date="2016-10" db="EMBL/GenBank/DDBJ databases">
        <authorList>
            <person name="de Groot N.N."/>
        </authorList>
    </citation>
    <scope>NUCLEOTIDE SEQUENCE [LARGE SCALE GENOMIC DNA]</scope>
    <source>
        <strain evidence="7">DSM 12489</strain>
    </source>
</reference>
<feature type="binding site" evidence="4">
    <location>
        <position position="217"/>
    </location>
    <ligand>
        <name>Zn(2+)</name>
        <dbReference type="ChEBI" id="CHEBI:29105"/>
    </ligand>
</feature>
<dbReference type="EC" id="3.5.4.28" evidence="4"/>
<evidence type="ECO:0000256" key="4">
    <source>
        <dbReference type="HAMAP-Rule" id="MF_01281"/>
    </source>
</evidence>
<evidence type="ECO:0000256" key="1">
    <source>
        <dbReference type="ARBA" id="ARBA00022723"/>
    </source>
</evidence>
<dbReference type="Proteomes" id="UP001157137">
    <property type="component" value="Unassembled WGS sequence"/>
</dbReference>